<evidence type="ECO:0000313" key="1">
    <source>
        <dbReference type="EMBL" id="KAJ4313574.1"/>
    </source>
</evidence>
<organism evidence="1 2">
    <name type="scientific">Fusarium piperis</name>
    <dbReference type="NCBI Taxonomy" id="1435070"/>
    <lineage>
        <taxon>Eukaryota</taxon>
        <taxon>Fungi</taxon>
        <taxon>Dikarya</taxon>
        <taxon>Ascomycota</taxon>
        <taxon>Pezizomycotina</taxon>
        <taxon>Sordariomycetes</taxon>
        <taxon>Hypocreomycetidae</taxon>
        <taxon>Hypocreales</taxon>
        <taxon>Nectriaceae</taxon>
        <taxon>Fusarium</taxon>
        <taxon>Fusarium solani species complex</taxon>
    </lineage>
</organism>
<accession>A0A9W8W6H4</accession>
<dbReference type="OrthoDB" id="5062492at2759"/>
<dbReference type="PANTHER" id="PTHR35392">
    <property type="entry name" value="ZN(II)2CYS6 TRANSCRIPTION FACTOR (EUROFUNG)-RELATED-RELATED"/>
    <property type="match status" value="1"/>
</dbReference>
<gene>
    <name evidence="1" type="ORF">N0V84_009331</name>
</gene>
<dbReference type="InterPro" id="IPR052973">
    <property type="entry name" value="Fungal_sec-metab_reg_TF"/>
</dbReference>
<dbReference type="PANTHER" id="PTHR35392:SF3">
    <property type="entry name" value="ZN(2)-C6 FUNGAL-TYPE DOMAIN-CONTAINING PROTEIN"/>
    <property type="match status" value="1"/>
</dbReference>
<dbReference type="AlphaFoldDB" id="A0A9W8W6H4"/>
<sequence>MRETAKVFVNFVDNHIETFIDHYINKDDPLLCRTYQMAFDHSRSTRIKDERVLLHSVLRLWVGSRMESKQERVSGEEVLGMTPQDWDSTAGNYGKYLVPPVLQAQIEILTTSMILLPMQKEVLKILQRLIEKNLIKSWFTIYLTLFILLHSCSMLTRAEAVRAAREGKIGSQARYWNHQIVEEFHSGAKTMLAYFHYCSKGSHPFAMDWTRPTNVAFAELDQRQVQFIGETARLVKDKRS</sequence>
<keyword evidence="2" id="KW-1185">Reference proteome</keyword>
<dbReference type="EMBL" id="JAPEUR010000254">
    <property type="protein sequence ID" value="KAJ4313574.1"/>
    <property type="molecule type" value="Genomic_DNA"/>
</dbReference>
<comment type="caution">
    <text evidence="1">The sequence shown here is derived from an EMBL/GenBank/DDBJ whole genome shotgun (WGS) entry which is preliminary data.</text>
</comment>
<evidence type="ECO:0000313" key="2">
    <source>
        <dbReference type="Proteomes" id="UP001140502"/>
    </source>
</evidence>
<reference evidence="1" key="1">
    <citation type="submission" date="2022-10" db="EMBL/GenBank/DDBJ databases">
        <title>Tapping the CABI collections for fungal endophytes: first genome assemblies for Collariella, Neodidymelliopsis, Ascochyta clinopodiicola, Didymella pomorum, Didymosphaeria variabile, Neocosmospora piperis and Neocucurbitaria cava.</title>
        <authorList>
            <person name="Hill R."/>
        </authorList>
    </citation>
    <scope>NUCLEOTIDE SEQUENCE</scope>
    <source>
        <strain evidence="1">IMI 366586</strain>
    </source>
</reference>
<proteinExistence type="predicted"/>
<name>A0A9W8W6H4_9HYPO</name>
<dbReference type="Proteomes" id="UP001140502">
    <property type="component" value="Unassembled WGS sequence"/>
</dbReference>
<protein>
    <submittedName>
        <fullName evidence="1">Uncharacterized protein</fullName>
    </submittedName>
</protein>